<evidence type="ECO:0000313" key="1">
    <source>
        <dbReference type="EMBL" id="JAH96766.1"/>
    </source>
</evidence>
<dbReference type="EMBL" id="GBXM01011811">
    <property type="protein sequence ID" value="JAH96766.1"/>
    <property type="molecule type" value="Transcribed_RNA"/>
</dbReference>
<sequence length="97" mass="11138">MHKPTYALHQGWLAQQLCSSDPLSPLHMHYLRGGGEDHAFPFQSGFNFFKNADIRFVRTCVRPSVCVRARVHPSVCVCVCVWRFQRHKDFTATSGLF</sequence>
<dbReference type="AlphaFoldDB" id="A0A0E9X2U0"/>
<reference evidence="1" key="2">
    <citation type="journal article" date="2015" name="Fish Shellfish Immunol.">
        <title>Early steps in the European eel (Anguilla anguilla)-Vibrio vulnificus interaction in the gills: Role of the RtxA13 toxin.</title>
        <authorList>
            <person name="Callol A."/>
            <person name="Pajuelo D."/>
            <person name="Ebbesson L."/>
            <person name="Teles M."/>
            <person name="MacKenzie S."/>
            <person name="Amaro C."/>
        </authorList>
    </citation>
    <scope>NUCLEOTIDE SEQUENCE</scope>
</reference>
<name>A0A0E9X2U0_ANGAN</name>
<organism evidence="1">
    <name type="scientific">Anguilla anguilla</name>
    <name type="common">European freshwater eel</name>
    <name type="synonym">Muraena anguilla</name>
    <dbReference type="NCBI Taxonomy" id="7936"/>
    <lineage>
        <taxon>Eukaryota</taxon>
        <taxon>Metazoa</taxon>
        <taxon>Chordata</taxon>
        <taxon>Craniata</taxon>
        <taxon>Vertebrata</taxon>
        <taxon>Euteleostomi</taxon>
        <taxon>Actinopterygii</taxon>
        <taxon>Neopterygii</taxon>
        <taxon>Teleostei</taxon>
        <taxon>Anguilliformes</taxon>
        <taxon>Anguillidae</taxon>
        <taxon>Anguilla</taxon>
    </lineage>
</organism>
<proteinExistence type="predicted"/>
<accession>A0A0E9X2U0</accession>
<reference evidence="1" key="1">
    <citation type="submission" date="2014-11" db="EMBL/GenBank/DDBJ databases">
        <authorList>
            <person name="Amaro Gonzalez C."/>
        </authorList>
    </citation>
    <scope>NUCLEOTIDE SEQUENCE</scope>
</reference>
<protein>
    <submittedName>
        <fullName evidence="1">Uncharacterized protein</fullName>
    </submittedName>
</protein>